<proteinExistence type="predicted"/>
<dbReference type="Proteomes" id="UP001216253">
    <property type="component" value="Unassembled WGS sequence"/>
</dbReference>
<gene>
    <name evidence="2" type="ORF">PYV00_22435</name>
</gene>
<evidence type="ECO:0000313" key="2">
    <source>
        <dbReference type="EMBL" id="MDE8654459.1"/>
    </source>
</evidence>
<sequence length="215" mass="23568">MSHAAHSARRIARRLAAPCLSVAALALLSGCATLGSMMSPYSEKFSCKNRDHGQCIHPEEAYADAVAGVPSHSDPAVTHDKAMLKGTPDGTPAPRDAKSAKQAASPYYAYRDSVYREMQGLIDAPTTPMLRAGRTVRTLIMPYADRERPDRLYMPRYVYSILERPQWVVGDYLVNPVEPAGRVPVLEQMKDKGHADPAVDGEPAPVPAMPEERRK</sequence>
<evidence type="ECO:0000313" key="3">
    <source>
        <dbReference type="Proteomes" id="UP001216253"/>
    </source>
</evidence>
<evidence type="ECO:0000256" key="1">
    <source>
        <dbReference type="SAM" id="MobiDB-lite"/>
    </source>
</evidence>
<dbReference type="RefSeq" id="WP_275230574.1">
    <property type="nucleotide sequence ID" value="NZ_JARESE010000083.1"/>
</dbReference>
<protein>
    <submittedName>
        <fullName evidence="2">TraV family lipoprotein</fullName>
    </submittedName>
</protein>
<reference evidence="2 3" key="1">
    <citation type="submission" date="2023-03" db="EMBL/GenBank/DDBJ databases">
        <title>NovoSphingobium album sp. nov. isolated from polycyclic aromatic hydrocarbons- and heavy-metal polluted soil.</title>
        <authorList>
            <person name="Liu Z."/>
            <person name="Wang K."/>
        </authorList>
    </citation>
    <scope>NUCLEOTIDE SEQUENCE [LARGE SCALE GENOMIC DNA]</scope>
    <source>
        <strain evidence="2 3">H3SJ31-1</strain>
    </source>
</reference>
<feature type="compositionally biased region" description="Basic and acidic residues" evidence="1">
    <location>
        <begin position="188"/>
        <end position="197"/>
    </location>
</feature>
<keyword evidence="3" id="KW-1185">Reference proteome</keyword>
<dbReference type="EMBL" id="JARESE010000083">
    <property type="protein sequence ID" value="MDE8654459.1"/>
    <property type="molecule type" value="Genomic_DNA"/>
</dbReference>
<comment type="caution">
    <text evidence="2">The sequence shown here is derived from an EMBL/GenBank/DDBJ whole genome shotgun (WGS) entry which is preliminary data.</text>
</comment>
<name>A0ABT5WX19_9SPHN</name>
<organism evidence="2 3">
    <name type="scientific">Novosphingobium album</name>
    <name type="common">ex Liu et al. 2023</name>
    <dbReference type="NCBI Taxonomy" id="3031130"/>
    <lineage>
        <taxon>Bacteria</taxon>
        <taxon>Pseudomonadati</taxon>
        <taxon>Pseudomonadota</taxon>
        <taxon>Alphaproteobacteria</taxon>
        <taxon>Sphingomonadales</taxon>
        <taxon>Sphingomonadaceae</taxon>
        <taxon>Novosphingobium</taxon>
    </lineage>
</organism>
<keyword evidence="2" id="KW-0449">Lipoprotein</keyword>
<dbReference type="InterPro" id="IPR014118">
    <property type="entry name" value="T4SS_TraV"/>
</dbReference>
<dbReference type="Pfam" id="PF09676">
    <property type="entry name" value="TraV"/>
    <property type="match status" value="1"/>
</dbReference>
<feature type="region of interest" description="Disordered" evidence="1">
    <location>
        <begin position="188"/>
        <end position="215"/>
    </location>
</feature>
<accession>A0ABT5WX19</accession>